<name>A0ABT6DPA7_9BACT</name>
<gene>
    <name evidence="1" type="ORF">NWE73_16125</name>
</gene>
<comment type="caution">
    <text evidence="1">The sequence shown here is derived from an EMBL/GenBank/DDBJ whole genome shotgun (WGS) entry which is preliminary data.</text>
</comment>
<organism evidence="1 2">
    <name type="scientific">Bdellovibrio svalbardensis</name>
    <dbReference type="NCBI Taxonomy" id="2972972"/>
    <lineage>
        <taxon>Bacteria</taxon>
        <taxon>Pseudomonadati</taxon>
        <taxon>Bdellovibrionota</taxon>
        <taxon>Bdellovibrionia</taxon>
        <taxon>Bdellovibrionales</taxon>
        <taxon>Pseudobdellovibrionaceae</taxon>
        <taxon>Bdellovibrio</taxon>
    </lineage>
</organism>
<sequence length="150" mass="17230">MSMSVLSQASAFNPGSDLWIVPQLEKSQWTARLDWYLNFQICKSSRHKMAHTPLFVNEVIKEAELDTFYRPVNAQAPLMIASEQLLPNKWVVVVPWANDMTAWSKEVFQVWSGLQEPTLRIFLPPGQSAGLFQQAWVRHHSSEEFTVVLD</sequence>
<proteinExistence type="predicted"/>
<reference evidence="1" key="1">
    <citation type="submission" date="2022-08" db="EMBL/GenBank/DDBJ databases">
        <title>Novel Bdellovibrio Species Isolated from Svalbard: Designation Bdellovibrio svalbardensis.</title>
        <authorList>
            <person name="Mitchell R.J."/>
            <person name="Choi S.Y."/>
        </authorList>
    </citation>
    <scope>NUCLEOTIDE SEQUENCE</scope>
    <source>
        <strain evidence="1">PAP01</strain>
    </source>
</reference>
<dbReference type="RefSeq" id="WP_277579386.1">
    <property type="nucleotide sequence ID" value="NZ_JANRMI010000005.1"/>
</dbReference>
<evidence type="ECO:0000313" key="2">
    <source>
        <dbReference type="Proteomes" id="UP001152321"/>
    </source>
</evidence>
<accession>A0ABT6DPA7</accession>
<dbReference type="EMBL" id="JANRMI010000005">
    <property type="protein sequence ID" value="MDG0817910.1"/>
    <property type="molecule type" value="Genomic_DNA"/>
</dbReference>
<protein>
    <submittedName>
        <fullName evidence="1">Uncharacterized protein</fullName>
    </submittedName>
</protein>
<dbReference type="Proteomes" id="UP001152321">
    <property type="component" value="Unassembled WGS sequence"/>
</dbReference>
<keyword evidence="2" id="KW-1185">Reference proteome</keyword>
<evidence type="ECO:0000313" key="1">
    <source>
        <dbReference type="EMBL" id="MDG0817910.1"/>
    </source>
</evidence>